<feature type="region of interest" description="Disordered" evidence="1">
    <location>
        <begin position="104"/>
        <end position="131"/>
    </location>
</feature>
<evidence type="ECO:0000313" key="3">
    <source>
        <dbReference type="Proteomes" id="UP000308671"/>
    </source>
</evidence>
<feature type="region of interest" description="Disordered" evidence="1">
    <location>
        <begin position="1"/>
        <end position="38"/>
    </location>
</feature>
<name>A0A4S8QI29_9HELO</name>
<protein>
    <submittedName>
        <fullName evidence="2">Uncharacterized protein</fullName>
    </submittedName>
</protein>
<keyword evidence="3" id="KW-1185">Reference proteome</keyword>
<dbReference type="EMBL" id="PQXL01000627">
    <property type="protein sequence ID" value="THV44497.1"/>
    <property type="molecule type" value="Genomic_DNA"/>
</dbReference>
<gene>
    <name evidence="2" type="ORF">BGAL_0629g00050</name>
</gene>
<sequence>MAKHSNDQGQTASKPKQRTKKCYLNSSSYMKSESERTPHELTVHLGSNDDQGSVDGPLSASDFHNDLVVFNHIGAHVPILTHSVTRSTGYTLPQRSWQAPVTTTQNFPLSTPSSYNASTAATPDQSTYESTSMAVYDHPTTTTLDELPVTTQYQLGRWVYENRHDETTTHRVNGWRLLVQQSRSDDKADQSDMLCRKPVNTDDELHQSKILDPECCLL</sequence>
<accession>A0A4S8QI29</accession>
<organism evidence="2 3">
    <name type="scientific">Botrytis galanthina</name>
    <dbReference type="NCBI Taxonomy" id="278940"/>
    <lineage>
        <taxon>Eukaryota</taxon>
        <taxon>Fungi</taxon>
        <taxon>Dikarya</taxon>
        <taxon>Ascomycota</taxon>
        <taxon>Pezizomycotina</taxon>
        <taxon>Leotiomycetes</taxon>
        <taxon>Helotiales</taxon>
        <taxon>Sclerotiniaceae</taxon>
        <taxon>Botrytis</taxon>
    </lineage>
</organism>
<proteinExistence type="predicted"/>
<evidence type="ECO:0000256" key="1">
    <source>
        <dbReference type="SAM" id="MobiDB-lite"/>
    </source>
</evidence>
<reference evidence="2 3" key="1">
    <citation type="submission" date="2017-12" db="EMBL/GenBank/DDBJ databases">
        <title>Comparative genomics of Botrytis spp.</title>
        <authorList>
            <person name="Valero-Jimenez C.A."/>
            <person name="Tapia P."/>
            <person name="Veloso J."/>
            <person name="Silva-Moreno E."/>
            <person name="Staats M."/>
            <person name="Valdes J.H."/>
            <person name="Van Kan J.A.L."/>
        </authorList>
    </citation>
    <scope>NUCLEOTIDE SEQUENCE [LARGE SCALE GENOMIC DNA]</scope>
    <source>
        <strain evidence="2 3">MUCL435</strain>
    </source>
</reference>
<comment type="caution">
    <text evidence="2">The sequence shown here is derived from an EMBL/GenBank/DDBJ whole genome shotgun (WGS) entry which is preliminary data.</text>
</comment>
<evidence type="ECO:0000313" key="2">
    <source>
        <dbReference type="EMBL" id="THV44497.1"/>
    </source>
</evidence>
<dbReference type="OrthoDB" id="3522266at2759"/>
<dbReference type="AlphaFoldDB" id="A0A4S8QI29"/>
<dbReference type="Proteomes" id="UP000308671">
    <property type="component" value="Unassembled WGS sequence"/>
</dbReference>